<dbReference type="AlphaFoldDB" id="A0A1I7WCS5"/>
<organism evidence="1 2">
    <name type="scientific">Heterorhabditis bacteriophora</name>
    <name type="common">Entomopathogenic nematode worm</name>
    <dbReference type="NCBI Taxonomy" id="37862"/>
    <lineage>
        <taxon>Eukaryota</taxon>
        <taxon>Metazoa</taxon>
        <taxon>Ecdysozoa</taxon>
        <taxon>Nematoda</taxon>
        <taxon>Chromadorea</taxon>
        <taxon>Rhabditida</taxon>
        <taxon>Rhabditina</taxon>
        <taxon>Rhabditomorpha</taxon>
        <taxon>Strongyloidea</taxon>
        <taxon>Heterorhabditidae</taxon>
        <taxon>Heterorhabditis</taxon>
    </lineage>
</organism>
<dbReference type="Proteomes" id="UP000095283">
    <property type="component" value="Unplaced"/>
</dbReference>
<reference evidence="2" key="1">
    <citation type="submission" date="2016-11" db="UniProtKB">
        <authorList>
            <consortium name="WormBaseParasite"/>
        </authorList>
    </citation>
    <scope>IDENTIFICATION</scope>
</reference>
<proteinExistence type="predicted"/>
<evidence type="ECO:0000313" key="2">
    <source>
        <dbReference type="WBParaSite" id="Hba_02535"/>
    </source>
</evidence>
<keyword evidence="1" id="KW-1185">Reference proteome</keyword>
<name>A0A1I7WCS5_HETBA</name>
<sequence>MLELRFQSNAVPTFKPSSILSIYYIELNILFI</sequence>
<protein>
    <submittedName>
        <fullName evidence="2">Uncharacterized protein</fullName>
    </submittedName>
</protein>
<accession>A0A1I7WCS5</accession>
<dbReference type="WBParaSite" id="Hba_02535">
    <property type="protein sequence ID" value="Hba_02535"/>
    <property type="gene ID" value="Hba_02535"/>
</dbReference>
<evidence type="ECO:0000313" key="1">
    <source>
        <dbReference type="Proteomes" id="UP000095283"/>
    </source>
</evidence>